<protein>
    <recommendedName>
        <fullName evidence="4 8">Methionyl-tRNA formyltransferase</fullName>
        <ecNumber evidence="3 8">2.1.2.9</ecNumber>
    </recommendedName>
</protein>
<dbReference type="PANTHER" id="PTHR11138:SF5">
    <property type="entry name" value="METHIONYL-TRNA FORMYLTRANSFERASE, MITOCHONDRIAL"/>
    <property type="match status" value="1"/>
</dbReference>
<dbReference type="Gene3D" id="3.10.25.10">
    <property type="entry name" value="Formyl transferase, C-terminal domain"/>
    <property type="match status" value="1"/>
</dbReference>
<evidence type="ECO:0000256" key="7">
    <source>
        <dbReference type="ARBA" id="ARBA00048558"/>
    </source>
</evidence>
<comment type="function">
    <text evidence="1 8">Attaches a formyl group to the free amino group of methionyl-tRNA(fMet). The formyl group appears to play a dual role in the initiator identity of N-formylmethionyl-tRNA by promoting its recognition by IF2 and preventing the misappropriation of this tRNA by the elongation apparatus.</text>
</comment>
<dbReference type="SUPFAM" id="SSF50486">
    <property type="entry name" value="FMT C-terminal domain-like"/>
    <property type="match status" value="1"/>
</dbReference>
<dbReference type="InterPro" id="IPR005793">
    <property type="entry name" value="Formyl_trans_C"/>
</dbReference>
<keyword evidence="5 8" id="KW-0808">Transferase</keyword>
<evidence type="ECO:0000259" key="9">
    <source>
        <dbReference type="Pfam" id="PF00551"/>
    </source>
</evidence>
<evidence type="ECO:0000313" key="11">
    <source>
        <dbReference type="EMBL" id="MFC3102559.1"/>
    </source>
</evidence>
<dbReference type="SUPFAM" id="SSF53328">
    <property type="entry name" value="Formyltransferase"/>
    <property type="match status" value="1"/>
</dbReference>
<sequence>MNIVFAGTPDFALPCLETIAASGHGLAGVLTQPDRPAGRGRKLAASPIKQRALELGVPVQQPESLKNDAAFDALAALAPDLIVVVAYGLLLPRRVLTLPPHGCINVHASLLPRWRGAAPIARAILAGDSETGVTLMQMAAGLDTGPMLARRAVALDSRTTAGELHDELAALGARELATLLPRIGAGLVAEPQDDAQATYAHRLDKAEAAIDWRNPAENIARAVRAFAPWPVAHARLGDQIVRFWRAEPAAAKTQAEPGTVIAASAAGIDIATGAGALRVRELQLPGKKRMDAAAAVNGRDWPGQRFE</sequence>
<evidence type="ECO:0000256" key="6">
    <source>
        <dbReference type="ARBA" id="ARBA00022917"/>
    </source>
</evidence>
<dbReference type="CDD" id="cd08704">
    <property type="entry name" value="Met_tRNA_FMT_C"/>
    <property type="match status" value="1"/>
</dbReference>
<dbReference type="InterPro" id="IPR001555">
    <property type="entry name" value="GART_AS"/>
</dbReference>
<name>A0ABV7EIL7_9GAMM</name>
<feature type="domain" description="Formyl transferase N-terminal" evidence="9">
    <location>
        <begin position="1"/>
        <end position="173"/>
    </location>
</feature>
<accession>A0ABV7EIL7</accession>
<proteinExistence type="inferred from homology"/>
<dbReference type="RefSeq" id="WP_380685741.1">
    <property type="nucleotide sequence ID" value="NZ_JBHRSS010000001.1"/>
</dbReference>
<comment type="similarity">
    <text evidence="2 8">Belongs to the Fmt family.</text>
</comment>
<keyword evidence="12" id="KW-1185">Reference proteome</keyword>
<dbReference type="InterPro" id="IPR011034">
    <property type="entry name" value="Formyl_transferase-like_C_sf"/>
</dbReference>
<dbReference type="EMBL" id="JBHRSS010000001">
    <property type="protein sequence ID" value="MFC3102559.1"/>
    <property type="molecule type" value="Genomic_DNA"/>
</dbReference>
<dbReference type="HAMAP" id="MF_00182">
    <property type="entry name" value="Formyl_trans"/>
    <property type="match status" value="1"/>
</dbReference>
<feature type="domain" description="Formyl transferase C-terminal" evidence="10">
    <location>
        <begin position="202"/>
        <end position="299"/>
    </location>
</feature>
<evidence type="ECO:0000313" key="12">
    <source>
        <dbReference type="Proteomes" id="UP001595462"/>
    </source>
</evidence>
<dbReference type="InterPro" id="IPR005794">
    <property type="entry name" value="Fmt"/>
</dbReference>
<dbReference type="NCBIfam" id="TIGR00460">
    <property type="entry name" value="fmt"/>
    <property type="match status" value="1"/>
</dbReference>
<comment type="catalytic activity">
    <reaction evidence="7 8">
        <text>L-methionyl-tRNA(fMet) + (6R)-10-formyltetrahydrofolate = N-formyl-L-methionyl-tRNA(fMet) + (6S)-5,6,7,8-tetrahydrofolate + H(+)</text>
        <dbReference type="Rhea" id="RHEA:24380"/>
        <dbReference type="Rhea" id="RHEA-COMP:9952"/>
        <dbReference type="Rhea" id="RHEA-COMP:9953"/>
        <dbReference type="ChEBI" id="CHEBI:15378"/>
        <dbReference type="ChEBI" id="CHEBI:57453"/>
        <dbReference type="ChEBI" id="CHEBI:78530"/>
        <dbReference type="ChEBI" id="CHEBI:78844"/>
        <dbReference type="ChEBI" id="CHEBI:195366"/>
        <dbReference type="EC" id="2.1.2.9"/>
    </reaction>
</comment>
<evidence type="ECO:0000256" key="8">
    <source>
        <dbReference type="HAMAP-Rule" id="MF_00182"/>
    </source>
</evidence>
<dbReference type="EC" id="2.1.2.9" evidence="3 8"/>
<evidence type="ECO:0000256" key="4">
    <source>
        <dbReference type="ARBA" id="ARBA00016014"/>
    </source>
</evidence>
<dbReference type="InterPro" id="IPR036477">
    <property type="entry name" value="Formyl_transf_N_sf"/>
</dbReference>
<dbReference type="GO" id="GO:0004479">
    <property type="term" value="F:methionyl-tRNA formyltransferase activity"/>
    <property type="evidence" value="ECO:0007669"/>
    <property type="project" value="UniProtKB-EC"/>
</dbReference>
<organism evidence="11 12">
    <name type="scientific">Salinisphaera aquimarina</name>
    <dbReference type="NCBI Taxonomy" id="2094031"/>
    <lineage>
        <taxon>Bacteria</taxon>
        <taxon>Pseudomonadati</taxon>
        <taxon>Pseudomonadota</taxon>
        <taxon>Gammaproteobacteria</taxon>
        <taxon>Salinisphaerales</taxon>
        <taxon>Salinisphaeraceae</taxon>
        <taxon>Salinisphaera</taxon>
    </lineage>
</organism>
<dbReference type="Pfam" id="PF00551">
    <property type="entry name" value="Formyl_trans_N"/>
    <property type="match status" value="1"/>
</dbReference>
<dbReference type="InterPro" id="IPR044135">
    <property type="entry name" value="Met-tRNA-FMT_C"/>
</dbReference>
<evidence type="ECO:0000256" key="2">
    <source>
        <dbReference type="ARBA" id="ARBA00010699"/>
    </source>
</evidence>
<dbReference type="Proteomes" id="UP001595462">
    <property type="component" value="Unassembled WGS sequence"/>
</dbReference>
<evidence type="ECO:0000256" key="5">
    <source>
        <dbReference type="ARBA" id="ARBA00022679"/>
    </source>
</evidence>
<gene>
    <name evidence="8 11" type="primary">fmt</name>
    <name evidence="11" type="ORF">ACFOSU_01495</name>
</gene>
<dbReference type="PROSITE" id="PS00373">
    <property type="entry name" value="GART"/>
    <property type="match status" value="1"/>
</dbReference>
<keyword evidence="6 8" id="KW-0648">Protein biosynthesis</keyword>
<dbReference type="PANTHER" id="PTHR11138">
    <property type="entry name" value="METHIONYL-TRNA FORMYLTRANSFERASE"/>
    <property type="match status" value="1"/>
</dbReference>
<evidence type="ECO:0000256" key="3">
    <source>
        <dbReference type="ARBA" id="ARBA00012261"/>
    </source>
</evidence>
<comment type="caution">
    <text evidence="11">The sequence shown here is derived from an EMBL/GenBank/DDBJ whole genome shotgun (WGS) entry which is preliminary data.</text>
</comment>
<dbReference type="InterPro" id="IPR037022">
    <property type="entry name" value="Formyl_trans_C_sf"/>
</dbReference>
<dbReference type="Gene3D" id="3.40.50.170">
    <property type="entry name" value="Formyl transferase, N-terminal domain"/>
    <property type="match status" value="1"/>
</dbReference>
<dbReference type="CDD" id="cd08646">
    <property type="entry name" value="FMT_core_Met-tRNA-FMT_N"/>
    <property type="match status" value="1"/>
</dbReference>
<dbReference type="InterPro" id="IPR041711">
    <property type="entry name" value="Met-tRNA-FMT_N"/>
</dbReference>
<evidence type="ECO:0000259" key="10">
    <source>
        <dbReference type="Pfam" id="PF02911"/>
    </source>
</evidence>
<reference evidence="12" key="1">
    <citation type="journal article" date="2019" name="Int. J. Syst. Evol. Microbiol.">
        <title>The Global Catalogue of Microorganisms (GCM) 10K type strain sequencing project: providing services to taxonomists for standard genome sequencing and annotation.</title>
        <authorList>
            <consortium name="The Broad Institute Genomics Platform"/>
            <consortium name="The Broad Institute Genome Sequencing Center for Infectious Disease"/>
            <person name="Wu L."/>
            <person name="Ma J."/>
        </authorList>
    </citation>
    <scope>NUCLEOTIDE SEQUENCE [LARGE SCALE GENOMIC DNA]</scope>
    <source>
        <strain evidence="12">KCTC 52640</strain>
    </source>
</reference>
<dbReference type="InterPro" id="IPR002376">
    <property type="entry name" value="Formyl_transf_N"/>
</dbReference>
<dbReference type="Pfam" id="PF02911">
    <property type="entry name" value="Formyl_trans_C"/>
    <property type="match status" value="1"/>
</dbReference>
<feature type="binding site" evidence="8">
    <location>
        <begin position="109"/>
        <end position="112"/>
    </location>
    <ligand>
        <name>(6S)-5,6,7,8-tetrahydrofolate</name>
        <dbReference type="ChEBI" id="CHEBI:57453"/>
    </ligand>
</feature>
<evidence type="ECO:0000256" key="1">
    <source>
        <dbReference type="ARBA" id="ARBA00002606"/>
    </source>
</evidence>